<keyword evidence="4" id="KW-0732">Signal</keyword>
<dbReference type="Gene3D" id="3.40.630.30">
    <property type="match status" value="1"/>
</dbReference>
<comment type="caution">
    <text evidence="9">The sequence shown here is derived from an EMBL/GenBank/DDBJ whole genome shotgun (WGS) entry which is preliminary data.</text>
</comment>
<accession>A0ABP0MNJ7</accession>
<gene>
    <name evidence="9" type="ORF">SCF082_LOCUS28960</name>
</gene>
<keyword evidence="2" id="KW-0444">Lipid biosynthesis</keyword>
<evidence type="ECO:0000256" key="7">
    <source>
        <dbReference type="ARBA" id="ARBA00023315"/>
    </source>
</evidence>
<reference evidence="9 10" key="1">
    <citation type="submission" date="2024-02" db="EMBL/GenBank/DDBJ databases">
        <authorList>
            <person name="Chen Y."/>
            <person name="Shah S."/>
            <person name="Dougan E. K."/>
            <person name="Thang M."/>
            <person name="Chan C."/>
        </authorList>
    </citation>
    <scope>NUCLEOTIDE SEQUENCE [LARGE SCALE GENOMIC DNA]</scope>
</reference>
<dbReference type="Pfam" id="PF04355">
    <property type="entry name" value="BamE"/>
    <property type="match status" value="1"/>
</dbReference>
<evidence type="ECO:0000256" key="2">
    <source>
        <dbReference type="ARBA" id="ARBA00022516"/>
    </source>
</evidence>
<sequence>MTVRDDRAFFRTTGLVAAICVILSACSPITRSHGYTPSDLDLAQLTVGKDTRDSVAQAVGSPFVDGLTNGNTWYYVSSTQRTNGAFTPKEIDRQVVAITFTEGGDLANIERFGLAEGRVVTLSRRVTNPAVQNSTFLRQLFDSLGNIPTDQCSHARGLRCAGWKAMRFTKGRYRVRLTSTEADIAAALELRQLAFRGGSGSDADAFDRICQHVLVETHHGVPVCCLRLLPLRNGPEIAGSYSAQFYGLGGLEGFDGPMVEIGRFCIRPGERDPDILRAAWAAVTRFVDAERVELLFGCSSFEGIEEDAHEDAFMLLKDRHLAPPRWLPNVKAPSVIRFAQRLRGKVADPKRAAKALPPLLRSYLAMGGWVSDHAVVDRDLNTLHVFTALEIRAIPSARAKLMRATAE</sequence>
<keyword evidence="6" id="KW-0472">Membrane</keyword>
<dbReference type="Pfam" id="PF13444">
    <property type="entry name" value="Acetyltransf_5"/>
    <property type="match status" value="1"/>
</dbReference>
<protein>
    <submittedName>
        <fullName evidence="9">L-ornithine N(Alpha)-acyltransferase</fullName>
    </submittedName>
</protein>
<evidence type="ECO:0000256" key="6">
    <source>
        <dbReference type="ARBA" id="ARBA00023136"/>
    </source>
</evidence>
<comment type="pathway">
    <text evidence="1">Lipid metabolism.</text>
</comment>
<dbReference type="PANTHER" id="PTHR37323">
    <property type="entry name" value="GCN5-RELATED N-ACETYLTRANSFERASE"/>
    <property type="match status" value="1"/>
</dbReference>
<keyword evidence="5" id="KW-0443">Lipid metabolism</keyword>
<dbReference type="InterPro" id="IPR052351">
    <property type="entry name" value="Ornithine_N-alpha-AT"/>
</dbReference>
<proteinExistence type="predicted"/>
<dbReference type="Proteomes" id="UP001642464">
    <property type="component" value="Unassembled WGS sequence"/>
</dbReference>
<feature type="domain" description="Outer membrane protein assembly factor BamE" evidence="8">
    <location>
        <begin position="34"/>
        <end position="108"/>
    </location>
</feature>
<evidence type="ECO:0000256" key="3">
    <source>
        <dbReference type="ARBA" id="ARBA00022679"/>
    </source>
</evidence>
<dbReference type="InterPro" id="IPR037873">
    <property type="entry name" value="BamE-like"/>
</dbReference>
<name>A0ABP0MNJ7_9DINO</name>
<dbReference type="PROSITE" id="PS51257">
    <property type="entry name" value="PROKAR_LIPOPROTEIN"/>
    <property type="match status" value="1"/>
</dbReference>
<keyword evidence="7" id="KW-0012">Acyltransferase</keyword>
<evidence type="ECO:0000256" key="5">
    <source>
        <dbReference type="ARBA" id="ARBA00023098"/>
    </source>
</evidence>
<keyword evidence="10" id="KW-1185">Reference proteome</keyword>
<organism evidence="9 10">
    <name type="scientific">Durusdinium trenchii</name>
    <dbReference type="NCBI Taxonomy" id="1381693"/>
    <lineage>
        <taxon>Eukaryota</taxon>
        <taxon>Sar</taxon>
        <taxon>Alveolata</taxon>
        <taxon>Dinophyceae</taxon>
        <taxon>Suessiales</taxon>
        <taxon>Symbiodiniaceae</taxon>
        <taxon>Durusdinium</taxon>
    </lineage>
</organism>
<evidence type="ECO:0000313" key="9">
    <source>
        <dbReference type="EMBL" id="CAK9053066.1"/>
    </source>
</evidence>
<keyword evidence="3" id="KW-0808">Transferase</keyword>
<dbReference type="PANTHER" id="PTHR37323:SF1">
    <property type="entry name" value="L-ORNITHINE N(ALPHA)-ACYLTRANSFERASE"/>
    <property type="match status" value="1"/>
</dbReference>
<dbReference type="SUPFAM" id="SSF55729">
    <property type="entry name" value="Acyl-CoA N-acyltransferases (Nat)"/>
    <property type="match status" value="1"/>
</dbReference>
<dbReference type="InterPro" id="IPR016181">
    <property type="entry name" value="Acyl_CoA_acyltransferase"/>
</dbReference>
<evidence type="ECO:0000313" key="10">
    <source>
        <dbReference type="Proteomes" id="UP001642464"/>
    </source>
</evidence>
<dbReference type="EMBL" id="CAXAMM010023081">
    <property type="protein sequence ID" value="CAK9053066.1"/>
    <property type="molecule type" value="Genomic_DNA"/>
</dbReference>
<dbReference type="InterPro" id="IPR007450">
    <property type="entry name" value="BamE_dom"/>
</dbReference>
<evidence type="ECO:0000256" key="1">
    <source>
        <dbReference type="ARBA" id="ARBA00005189"/>
    </source>
</evidence>
<evidence type="ECO:0000259" key="8">
    <source>
        <dbReference type="Pfam" id="PF04355"/>
    </source>
</evidence>
<dbReference type="Gene3D" id="3.30.1450.10">
    <property type="match status" value="1"/>
</dbReference>
<evidence type="ECO:0000256" key="4">
    <source>
        <dbReference type="ARBA" id="ARBA00022729"/>
    </source>
</evidence>